<protein>
    <submittedName>
        <fullName evidence="1">Uncharacterized protein</fullName>
    </submittedName>
</protein>
<sequence>MDMAVFSSLGELVKRFKALGARTIVFKPLEENDNRKQQIYVGDSLEAVYHLPTHWRHEKGTDGDIQKSDLNLRWVDTTREERAPEAKLIFYPQYPEVRLSGVLSGCRLAPREHLQPVAKPDRKGYDERVLFLGISSDGRVVAHLAPAGSALSAEARGIEDQDSLFTQLI</sequence>
<name>A0AAI9FVT2_STEMA</name>
<organism evidence="1 2">
    <name type="scientific">Stenotrophomonas maltophilia</name>
    <name type="common">Pseudomonas maltophilia</name>
    <name type="synonym">Xanthomonas maltophilia</name>
    <dbReference type="NCBI Taxonomy" id="40324"/>
    <lineage>
        <taxon>Bacteria</taxon>
        <taxon>Pseudomonadati</taxon>
        <taxon>Pseudomonadota</taxon>
        <taxon>Gammaproteobacteria</taxon>
        <taxon>Lysobacterales</taxon>
        <taxon>Lysobacteraceae</taxon>
        <taxon>Stenotrophomonas</taxon>
        <taxon>Stenotrophomonas maltophilia group</taxon>
    </lineage>
</organism>
<dbReference type="AlphaFoldDB" id="A0AAI9FVT2"/>
<comment type="caution">
    <text evidence="1">The sequence shown here is derived from an EMBL/GenBank/DDBJ whole genome shotgun (WGS) entry which is preliminary data.</text>
</comment>
<dbReference type="RefSeq" id="WP_197564273.1">
    <property type="nucleotide sequence ID" value="NZ_JAVTIG010000012.1"/>
</dbReference>
<evidence type="ECO:0000313" key="1">
    <source>
        <dbReference type="EMBL" id="EKT4093460.1"/>
    </source>
</evidence>
<dbReference type="EMBL" id="ABLOJW010000016">
    <property type="protein sequence ID" value="EKT4093460.1"/>
    <property type="molecule type" value="Genomic_DNA"/>
</dbReference>
<proteinExistence type="predicted"/>
<evidence type="ECO:0000313" key="2">
    <source>
        <dbReference type="Proteomes" id="UP001218208"/>
    </source>
</evidence>
<dbReference type="Proteomes" id="UP001218208">
    <property type="component" value="Unassembled WGS sequence"/>
</dbReference>
<gene>
    <name evidence="1" type="ORF">QEG23_002991</name>
</gene>
<accession>A0AAI9FVT2</accession>
<reference evidence="1" key="1">
    <citation type="submission" date="2022-07" db="EMBL/GenBank/DDBJ databases">
        <authorList>
            <consortium name="DAFM: The Division of Animal and Food Microbiology"/>
        </authorList>
    </citation>
    <scope>NUCLEOTIDE SEQUENCE</scope>
    <source>
        <strain evidence="1">19MO01SH01-2</strain>
    </source>
</reference>